<keyword evidence="4 7" id="KW-0561">Oxygen transport</keyword>
<dbReference type="InterPro" id="IPR012292">
    <property type="entry name" value="Globin/Proto"/>
</dbReference>
<organism evidence="10 11">
    <name type="scientific">Actinomadura hallensis</name>
    <dbReference type="NCBI Taxonomy" id="337895"/>
    <lineage>
        <taxon>Bacteria</taxon>
        <taxon>Bacillati</taxon>
        <taxon>Actinomycetota</taxon>
        <taxon>Actinomycetes</taxon>
        <taxon>Streptosporangiales</taxon>
        <taxon>Thermomonosporaceae</taxon>
        <taxon>Actinomadura</taxon>
    </lineage>
</organism>
<dbReference type="OrthoDB" id="9798157at2"/>
<evidence type="ECO:0000256" key="7">
    <source>
        <dbReference type="PIRNR" id="PIRNR002030"/>
    </source>
</evidence>
<evidence type="ECO:0000256" key="9">
    <source>
        <dbReference type="PIRSR" id="PIRSR601486-1"/>
    </source>
</evidence>
<comment type="similarity">
    <text evidence="1 7">Belongs to the truncated hemoglobin family. Group I subfamily.</text>
</comment>
<dbReference type="GO" id="GO:0005344">
    <property type="term" value="F:oxygen carrier activity"/>
    <property type="evidence" value="ECO:0007669"/>
    <property type="project" value="UniProtKB-UniRule"/>
</dbReference>
<evidence type="ECO:0000256" key="3">
    <source>
        <dbReference type="ARBA" id="ARBA00022617"/>
    </source>
</evidence>
<feature type="binding site" description="proximal binding residue" evidence="8">
    <location>
        <position position="69"/>
    </location>
    <ligand>
        <name>heme</name>
        <dbReference type="ChEBI" id="CHEBI:30413"/>
    </ligand>
    <ligandPart>
        <name>Fe</name>
        <dbReference type="ChEBI" id="CHEBI:18248"/>
    </ligandPart>
</feature>
<keyword evidence="6 7" id="KW-0408">Iron</keyword>
<dbReference type="Pfam" id="PF01152">
    <property type="entry name" value="Bac_globin"/>
    <property type="match status" value="1"/>
</dbReference>
<dbReference type="RefSeq" id="WP_141965975.1">
    <property type="nucleotide sequence ID" value="NZ_VFPO01000001.1"/>
</dbReference>
<evidence type="ECO:0000256" key="5">
    <source>
        <dbReference type="ARBA" id="ARBA00022723"/>
    </source>
</evidence>
<dbReference type="GO" id="GO:0020037">
    <property type="term" value="F:heme binding"/>
    <property type="evidence" value="ECO:0007669"/>
    <property type="project" value="InterPro"/>
</dbReference>
<evidence type="ECO:0000256" key="8">
    <source>
        <dbReference type="PIRSR" id="PIRSR002030-1"/>
    </source>
</evidence>
<dbReference type="InterPro" id="IPR019795">
    <property type="entry name" value="Globin_bac-like_CS"/>
</dbReference>
<dbReference type="InterPro" id="IPR016339">
    <property type="entry name" value="Hemoglobin_trunc_I"/>
</dbReference>
<dbReference type="SUPFAM" id="SSF46458">
    <property type="entry name" value="Globin-like"/>
    <property type="match status" value="1"/>
</dbReference>
<evidence type="ECO:0000313" key="11">
    <source>
        <dbReference type="Proteomes" id="UP000316706"/>
    </source>
</evidence>
<accession>A0A543I8K2</accession>
<gene>
    <name evidence="10" type="ORF">FHX41_0494</name>
</gene>
<protein>
    <recommendedName>
        <fullName evidence="7">Group 1 truncated hemoglobin</fullName>
    </recommendedName>
</protein>
<name>A0A543I8K2_9ACTN</name>
<evidence type="ECO:0000256" key="6">
    <source>
        <dbReference type="ARBA" id="ARBA00023004"/>
    </source>
</evidence>
<evidence type="ECO:0000256" key="1">
    <source>
        <dbReference type="ARBA" id="ARBA00009660"/>
    </source>
</evidence>
<keyword evidence="3 7" id="KW-0349">Heme</keyword>
<sequence>MSIYESIGGEEALTAVVDAFYERVLADEMLNPFFVGINVHKLKGRQVEFFGQALGGPMAYQGRSMRDVHLGLGIEQRHFDRVADHLVESLAEAGVPKETIGEIAAIVVPLADDVVAGRSSAKAAAAE</sequence>
<dbReference type="InterPro" id="IPR009050">
    <property type="entry name" value="Globin-like_sf"/>
</dbReference>
<keyword evidence="5 7" id="KW-0479">Metal-binding</keyword>
<keyword evidence="11" id="KW-1185">Reference proteome</keyword>
<reference evidence="10 11" key="1">
    <citation type="submission" date="2019-06" db="EMBL/GenBank/DDBJ databases">
        <title>Sequencing the genomes of 1000 actinobacteria strains.</title>
        <authorList>
            <person name="Klenk H.-P."/>
        </authorList>
    </citation>
    <scope>NUCLEOTIDE SEQUENCE [LARGE SCALE GENOMIC DNA]</scope>
    <source>
        <strain evidence="10 11">DSM 45043</strain>
    </source>
</reference>
<dbReference type="CDD" id="cd00454">
    <property type="entry name" value="TrHb1_N"/>
    <property type="match status" value="1"/>
</dbReference>
<evidence type="ECO:0000256" key="2">
    <source>
        <dbReference type="ARBA" id="ARBA00022448"/>
    </source>
</evidence>
<proteinExistence type="inferred from homology"/>
<keyword evidence="2 7" id="KW-0813">Transport</keyword>
<dbReference type="Proteomes" id="UP000316706">
    <property type="component" value="Unassembled WGS sequence"/>
</dbReference>
<dbReference type="PIRSF" id="PIRSF002030">
    <property type="entry name" value="Globin_Protozoa/Cyanobacteria"/>
    <property type="match status" value="1"/>
</dbReference>
<dbReference type="AlphaFoldDB" id="A0A543I8K2"/>
<evidence type="ECO:0000256" key="4">
    <source>
        <dbReference type="ARBA" id="ARBA00022621"/>
    </source>
</evidence>
<feature type="binding site" description="distal binding residue" evidence="9">
    <location>
        <position position="69"/>
    </location>
    <ligand>
        <name>heme</name>
        <dbReference type="ChEBI" id="CHEBI:30413"/>
    </ligand>
    <ligandPart>
        <name>Fe</name>
        <dbReference type="ChEBI" id="CHEBI:18248"/>
    </ligandPart>
</feature>
<comment type="caution">
    <text evidence="10">The sequence shown here is derived from an EMBL/GenBank/DDBJ whole genome shotgun (WGS) entry which is preliminary data.</text>
</comment>
<comment type="cofactor">
    <cofactor evidence="8">
        <name>heme</name>
        <dbReference type="ChEBI" id="CHEBI:30413"/>
    </cofactor>
    <text evidence="8">Binds 1 heme group per subunit.</text>
</comment>
<dbReference type="EMBL" id="VFPO01000001">
    <property type="protein sequence ID" value="TQM66897.1"/>
    <property type="molecule type" value="Genomic_DNA"/>
</dbReference>
<dbReference type="GO" id="GO:0046872">
    <property type="term" value="F:metal ion binding"/>
    <property type="evidence" value="ECO:0007669"/>
    <property type="project" value="UniProtKB-UniRule"/>
</dbReference>
<dbReference type="PROSITE" id="PS01213">
    <property type="entry name" value="GLOBIN_FAM_2"/>
    <property type="match status" value="1"/>
</dbReference>
<evidence type="ECO:0000313" key="10">
    <source>
        <dbReference type="EMBL" id="TQM66897.1"/>
    </source>
</evidence>
<dbReference type="InterPro" id="IPR001486">
    <property type="entry name" value="Hemoglobin_trunc"/>
</dbReference>
<dbReference type="GO" id="GO:0019825">
    <property type="term" value="F:oxygen binding"/>
    <property type="evidence" value="ECO:0007669"/>
    <property type="project" value="InterPro"/>
</dbReference>
<dbReference type="Gene3D" id="1.10.490.10">
    <property type="entry name" value="Globins"/>
    <property type="match status" value="1"/>
</dbReference>